<evidence type="ECO:0000313" key="6">
    <source>
        <dbReference type="EMBL" id="PVH28842.1"/>
    </source>
</evidence>
<dbReference type="GO" id="GO:0015948">
    <property type="term" value="P:methanogenesis"/>
    <property type="evidence" value="ECO:0007669"/>
    <property type="project" value="UniProtKB-UniRule"/>
</dbReference>
<dbReference type="RefSeq" id="WP_116558687.1">
    <property type="nucleotide sequence ID" value="NZ_QDKM01000004.1"/>
</dbReference>
<dbReference type="InterPro" id="IPR010426">
    <property type="entry name" value="MTTB_MeTrfase"/>
</dbReference>
<protein>
    <recommendedName>
        <fullName evidence="4">Methyltransferase</fullName>
        <ecNumber evidence="4">2.1.1.-</ecNumber>
    </recommendedName>
</protein>
<feature type="region of interest" description="Disordered" evidence="5">
    <location>
        <begin position="1"/>
        <end position="29"/>
    </location>
</feature>
<proteinExistence type="inferred from homology"/>
<dbReference type="OrthoDB" id="5713681at2"/>
<evidence type="ECO:0000256" key="3">
    <source>
        <dbReference type="ARBA" id="ARBA00022679"/>
    </source>
</evidence>
<organism evidence="6 7">
    <name type="scientific">Pararhodobacter oceanensis</name>
    <dbReference type="NCBI Taxonomy" id="2172121"/>
    <lineage>
        <taxon>Bacteria</taxon>
        <taxon>Pseudomonadati</taxon>
        <taxon>Pseudomonadota</taxon>
        <taxon>Alphaproteobacteria</taxon>
        <taxon>Rhodobacterales</taxon>
        <taxon>Paracoccaceae</taxon>
        <taxon>Pararhodobacter</taxon>
    </lineage>
</organism>
<evidence type="ECO:0000313" key="7">
    <source>
        <dbReference type="Proteomes" id="UP000245911"/>
    </source>
</evidence>
<comment type="caution">
    <text evidence="6">The sequence shown here is derived from an EMBL/GenBank/DDBJ whole genome shotgun (WGS) entry which is preliminary data.</text>
</comment>
<accession>A0A2T8HU25</accession>
<dbReference type="AlphaFoldDB" id="A0A2T8HU25"/>
<gene>
    <name evidence="6" type="ORF">DDE20_11795</name>
</gene>
<evidence type="ECO:0000256" key="2">
    <source>
        <dbReference type="ARBA" id="ARBA00022603"/>
    </source>
</evidence>
<evidence type="ECO:0000256" key="4">
    <source>
        <dbReference type="PIRNR" id="PIRNR037567"/>
    </source>
</evidence>
<dbReference type="Gene3D" id="3.20.20.480">
    <property type="entry name" value="Trimethylamine methyltransferase-like"/>
    <property type="match status" value="1"/>
</dbReference>
<evidence type="ECO:0000256" key="5">
    <source>
        <dbReference type="SAM" id="MobiDB-lite"/>
    </source>
</evidence>
<dbReference type="Proteomes" id="UP000245911">
    <property type="component" value="Unassembled WGS sequence"/>
</dbReference>
<keyword evidence="7" id="KW-1185">Reference proteome</keyword>
<keyword evidence="3 4" id="KW-0808">Transferase</keyword>
<dbReference type="PIRSF" id="PIRSF037567">
    <property type="entry name" value="MTTB_MeTrfase"/>
    <property type="match status" value="1"/>
</dbReference>
<dbReference type="GO" id="GO:0008168">
    <property type="term" value="F:methyltransferase activity"/>
    <property type="evidence" value="ECO:0007669"/>
    <property type="project" value="UniProtKB-KW"/>
</dbReference>
<dbReference type="InterPro" id="IPR038601">
    <property type="entry name" value="MttB-like_sf"/>
</dbReference>
<dbReference type="EC" id="2.1.1.-" evidence="4"/>
<name>A0A2T8HU25_9RHOB</name>
<dbReference type="EMBL" id="QDKM01000004">
    <property type="protein sequence ID" value="PVH28842.1"/>
    <property type="molecule type" value="Genomic_DNA"/>
</dbReference>
<feature type="compositionally biased region" description="Basic residues" evidence="5">
    <location>
        <begin position="1"/>
        <end position="15"/>
    </location>
</feature>
<sequence length="513" mass="55525">MLSNNRSRRSGGRRRAQSEAANPLRETRYKQLRHPFQPQSIFSEDEVANIHQTALRVLEDLGIKVLLPEAREIFRTAGARVKDDMVFIGRDIVAAALKTAPAAIRLRAANPAREQIYETGAMLFMAGAGCPNATDLKRGRRAGDLQAFVETLKLAQTYDVIHMLGPCVEPQDVPIQFRHYEMMRAQLVHCDKPMFVYARGSAQVSESFEMIRKALSLSEGDFTDGVWATTVINSNSPRMLDIPMAQGLIDFARAGQMSIITPFCLAGAMAPITVAGALTLQHAEALTGIALAQLSRSGAPISYGGFSSNVDMKSGAPAFGTPEHVKMQIGAGQLARYIGLPWRSATGAASNTADMQAATETNMALWGAAMANATLTVHAAGWLEGGLSFGYEKFINDIEALQTMAELCTKPLGSDAEIGFDALAEVDPGGHFFATQHTMDRYQSAFYAPLVSDLTNFGAWSEAGAQTSTQRATEIWTKDLAQFQNPTHGASADERLAPFIETRKQQGGAYPQG</sequence>
<dbReference type="GO" id="GO:0032259">
    <property type="term" value="P:methylation"/>
    <property type="evidence" value="ECO:0007669"/>
    <property type="project" value="UniProtKB-KW"/>
</dbReference>
<keyword evidence="2 6" id="KW-0489">Methyltransferase</keyword>
<dbReference type="Pfam" id="PF06253">
    <property type="entry name" value="MTTB"/>
    <property type="match status" value="1"/>
</dbReference>
<comment type="similarity">
    <text evidence="1 4">Belongs to the trimethylamine methyltransferase family.</text>
</comment>
<reference evidence="6 7" key="1">
    <citation type="submission" date="2018-04" db="EMBL/GenBank/DDBJ databases">
        <title>Pararhodobacter oceanense sp. nov., isolated from marine intertidal sediment.</title>
        <authorList>
            <person name="Wang X.-L."/>
            <person name="Du Z.-J."/>
        </authorList>
    </citation>
    <scope>NUCLEOTIDE SEQUENCE [LARGE SCALE GENOMIC DNA]</scope>
    <source>
        <strain evidence="6 7">AM505</strain>
    </source>
</reference>
<evidence type="ECO:0000256" key="1">
    <source>
        <dbReference type="ARBA" id="ARBA00007137"/>
    </source>
</evidence>